<accession>A0A6M1RP48</accession>
<dbReference type="RefSeq" id="WP_165107464.1">
    <property type="nucleotide sequence ID" value="NZ_JAAKYA010000053.1"/>
</dbReference>
<organism evidence="1 2">
    <name type="scientific">Limisphaera ngatamarikiensis</name>
    <dbReference type="NCBI Taxonomy" id="1324935"/>
    <lineage>
        <taxon>Bacteria</taxon>
        <taxon>Pseudomonadati</taxon>
        <taxon>Verrucomicrobiota</taxon>
        <taxon>Verrucomicrobiia</taxon>
        <taxon>Limisphaerales</taxon>
        <taxon>Limisphaeraceae</taxon>
        <taxon>Limisphaera</taxon>
    </lineage>
</organism>
<comment type="caution">
    <text evidence="1">The sequence shown here is derived from an EMBL/GenBank/DDBJ whole genome shotgun (WGS) entry which is preliminary data.</text>
</comment>
<keyword evidence="2" id="KW-1185">Reference proteome</keyword>
<name>A0A6M1RP48_9BACT</name>
<sequence length="185" mass="20649">MILLGSEYLVFELASGERVPCSAESIVGELVGGDPPLGDAEVLEQTVRAVFHYFRHDLARDSVTLDEFTRTLEMALRALAHDRDGRPVHPPAAPQCGPAQDLVMLARAAADTELFFFVELRRAVQTQLRRSPARVRFHGLRACVKRLLGVRRWCPRCEALRDRIVEYLRACVSAHATGDCLLVVD</sequence>
<reference evidence="1 2" key="1">
    <citation type="submission" date="2020-02" db="EMBL/GenBank/DDBJ databases">
        <title>Draft genome sequence of Limisphaera ngatamarikiensis NGM72.4T, a thermophilic Verrucomicrobia grouped in subdivision 3.</title>
        <authorList>
            <person name="Carere C.R."/>
            <person name="Steen J."/>
            <person name="Hugenholtz P."/>
            <person name="Stott M.B."/>
        </authorList>
    </citation>
    <scope>NUCLEOTIDE SEQUENCE [LARGE SCALE GENOMIC DNA]</scope>
    <source>
        <strain evidence="1 2">NGM72.4</strain>
    </source>
</reference>
<dbReference type="AlphaFoldDB" id="A0A6M1RP48"/>
<evidence type="ECO:0000313" key="1">
    <source>
        <dbReference type="EMBL" id="NGO39443.1"/>
    </source>
</evidence>
<gene>
    <name evidence="1" type="ORF">G4L39_08540</name>
</gene>
<evidence type="ECO:0000313" key="2">
    <source>
        <dbReference type="Proteomes" id="UP000477311"/>
    </source>
</evidence>
<protein>
    <submittedName>
        <fullName evidence="1">Uncharacterized protein</fullName>
    </submittedName>
</protein>
<dbReference type="EMBL" id="JAAKYA010000053">
    <property type="protein sequence ID" value="NGO39443.1"/>
    <property type="molecule type" value="Genomic_DNA"/>
</dbReference>
<proteinExistence type="predicted"/>
<dbReference type="Proteomes" id="UP000477311">
    <property type="component" value="Unassembled WGS sequence"/>
</dbReference>